<evidence type="ECO:0008006" key="4">
    <source>
        <dbReference type="Google" id="ProtNLM"/>
    </source>
</evidence>
<feature type="compositionally biased region" description="Basic and acidic residues" evidence="1">
    <location>
        <begin position="180"/>
        <end position="198"/>
    </location>
</feature>
<accession>A0ABN8LSV5</accession>
<evidence type="ECO:0000313" key="2">
    <source>
        <dbReference type="EMBL" id="CAH3020166.1"/>
    </source>
</evidence>
<dbReference type="EMBL" id="CALNXI010000138">
    <property type="protein sequence ID" value="CAH3020166.1"/>
    <property type="molecule type" value="Genomic_DNA"/>
</dbReference>
<feature type="non-terminal residue" evidence="2">
    <location>
        <position position="1"/>
    </location>
</feature>
<evidence type="ECO:0000256" key="1">
    <source>
        <dbReference type="SAM" id="MobiDB-lite"/>
    </source>
</evidence>
<feature type="region of interest" description="Disordered" evidence="1">
    <location>
        <begin position="179"/>
        <end position="214"/>
    </location>
</feature>
<protein>
    <recommendedName>
        <fullName evidence="4">Ubiquitin-like protease family profile domain-containing protein</fullName>
    </recommendedName>
</protein>
<name>A0ABN8LSV5_9CNID</name>
<organism evidence="2 3">
    <name type="scientific">Porites evermanni</name>
    <dbReference type="NCBI Taxonomy" id="104178"/>
    <lineage>
        <taxon>Eukaryota</taxon>
        <taxon>Metazoa</taxon>
        <taxon>Cnidaria</taxon>
        <taxon>Anthozoa</taxon>
        <taxon>Hexacorallia</taxon>
        <taxon>Scleractinia</taxon>
        <taxon>Fungiina</taxon>
        <taxon>Poritidae</taxon>
        <taxon>Porites</taxon>
    </lineage>
</organism>
<reference evidence="2 3" key="1">
    <citation type="submission" date="2022-05" db="EMBL/GenBank/DDBJ databases">
        <authorList>
            <consortium name="Genoscope - CEA"/>
            <person name="William W."/>
        </authorList>
    </citation>
    <scope>NUCLEOTIDE SEQUENCE [LARGE SCALE GENOMIC DNA]</scope>
</reference>
<keyword evidence="3" id="KW-1185">Reference proteome</keyword>
<gene>
    <name evidence="2" type="ORF">PEVE_00005886</name>
</gene>
<evidence type="ECO:0000313" key="3">
    <source>
        <dbReference type="Proteomes" id="UP001159427"/>
    </source>
</evidence>
<dbReference type="Proteomes" id="UP001159427">
    <property type="component" value="Unassembled WGS sequence"/>
</dbReference>
<proteinExistence type="predicted"/>
<sequence length="214" mass="24061">PKYVNCNIRGGVKYVVLFANVGKNKRNEVFISKLGHPGNHWTLLYVDLTVNKWYYIDTFCWGMHENLKNAVSPFVSVIYQQGGMALKPFKPVAISVGSLQQYLQESLVLPLGRGETYSSTGIPLLKPTVHSDFIRCSIISWLLTDSIDLSTLGITREQVEPRLRDHDFPSRRRFLGKVTISDDGHVDENEKNVKDNKGESPSGDSSSKDDASRM</sequence>
<comment type="caution">
    <text evidence="2">The sequence shown here is derived from an EMBL/GenBank/DDBJ whole genome shotgun (WGS) entry which is preliminary data.</text>
</comment>